<keyword evidence="5" id="KW-0408">Iron</keyword>
<proteinExistence type="inferred from homology"/>
<reference evidence="6" key="1">
    <citation type="submission" date="2020-04" db="EMBL/GenBank/DDBJ databases">
        <authorList>
            <person name="Zhang T."/>
        </authorList>
    </citation>
    <scope>NUCLEOTIDE SEQUENCE</scope>
    <source>
        <strain evidence="6">HKST-UBA01</strain>
    </source>
</reference>
<dbReference type="GO" id="GO:0042586">
    <property type="term" value="F:peptide deformylase activity"/>
    <property type="evidence" value="ECO:0007669"/>
    <property type="project" value="UniProtKB-UniRule"/>
</dbReference>
<evidence type="ECO:0000313" key="6">
    <source>
        <dbReference type="EMBL" id="MCA9730236.1"/>
    </source>
</evidence>
<comment type="function">
    <text evidence="5">Removes the formyl group from the N-terminal Met of newly synthesized proteins. Requires at least a dipeptide for an efficient rate of reaction. N-terminal L-methionine is a prerequisite for activity but the enzyme has broad specificity at other positions.</text>
</comment>
<gene>
    <name evidence="5 6" type="primary">def</name>
    <name evidence="6" type="ORF">KC729_21305</name>
</gene>
<reference evidence="6" key="2">
    <citation type="journal article" date="2021" name="Microbiome">
        <title>Successional dynamics and alternative stable states in a saline activated sludge microbial community over 9 years.</title>
        <authorList>
            <person name="Wang Y."/>
            <person name="Ye J."/>
            <person name="Ju F."/>
            <person name="Liu L."/>
            <person name="Boyd J.A."/>
            <person name="Deng Y."/>
            <person name="Parks D.H."/>
            <person name="Jiang X."/>
            <person name="Yin X."/>
            <person name="Woodcroft B.J."/>
            <person name="Tyson G.W."/>
            <person name="Hugenholtz P."/>
            <person name="Polz M.F."/>
            <person name="Zhang T."/>
        </authorList>
    </citation>
    <scope>NUCLEOTIDE SEQUENCE</scope>
    <source>
        <strain evidence="6">HKST-UBA01</strain>
    </source>
</reference>
<dbReference type="PANTHER" id="PTHR10458:SF22">
    <property type="entry name" value="PEPTIDE DEFORMYLASE"/>
    <property type="match status" value="1"/>
</dbReference>
<dbReference type="FunFam" id="3.90.45.10:FF:000003">
    <property type="entry name" value="Peptide deformylase"/>
    <property type="match status" value="1"/>
</dbReference>
<dbReference type="NCBIfam" id="TIGR00079">
    <property type="entry name" value="pept_deformyl"/>
    <property type="match status" value="1"/>
</dbReference>
<sequence>MSLRMIARLGNPVLLRPADPIDPDLVGAKDFQRLVDDMIETMMEAPGVGLAAPQVHESIRLFVMDPGDRDDSDVGLEILVNPRLSVPEDGDYLSLWEGCLSIPGLRGETLRHAAVDVDYLDRNGEPRRRRFEGFAAAVVQHEYDHLDGVLFLKRMPDLSLLAFDDQYARWFQDCGS</sequence>
<feature type="binding site" evidence="5">
    <location>
        <position position="99"/>
    </location>
    <ligand>
        <name>Fe cation</name>
        <dbReference type="ChEBI" id="CHEBI:24875"/>
    </ligand>
</feature>
<dbReference type="EC" id="3.5.1.88" evidence="5"/>
<feature type="active site" evidence="5">
    <location>
        <position position="142"/>
    </location>
</feature>
<dbReference type="Pfam" id="PF01327">
    <property type="entry name" value="Pep_deformylase"/>
    <property type="match status" value="1"/>
</dbReference>
<dbReference type="PIRSF" id="PIRSF004749">
    <property type="entry name" value="Pep_def"/>
    <property type="match status" value="1"/>
</dbReference>
<comment type="cofactor">
    <cofactor evidence="5">
        <name>Fe(2+)</name>
        <dbReference type="ChEBI" id="CHEBI:29033"/>
    </cofactor>
    <text evidence="5">Binds 1 Fe(2+) ion.</text>
</comment>
<dbReference type="AlphaFoldDB" id="A0A956M5H8"/>
<comment type="caution">
    <text evidence="6">The sequence shown here is derived from an EMBL/GenBank/DDBJ whole genome shotgun (WGS) entry which is preliminary data.</text>
</comment>
<dbReference type="PRINTS" id="PR01576">
    <property type="entry name" value="PDEFORMYLASE"/>
</dbReference>
<comment type="similarity">
    <text evidence="1 5">Belongs to the polypeptide deformylase family.</text>
</comment>
<dbReference type="EMBL" id="JAGQHR010001058">
    <property type="protein sequence ID" value="MCA9730236.1"/>
    <property type="molecule type" value="Genomic_DNA"/>
</dbReference>
<keyword evidence="2 5" id="KW-0479">Metal-binding</keyword>
<evidence type="ECO:0000256" key="1">
    <source>
        <dbReference type="ARBA" id="ARBA00010759"/>
    </source>
</evidence>
<dbReference type="SUPFAM" id="SSF56420">
    <property type="entry name" value="Peptide deformylase"/>
    <property type="match status" value="1"/>
</dbReference>
<evidence type="ECO:0000256" key="2">
    <source>
        <dbReference type="ARBA" id="ARBA00022723"/>
    </source>
</evidence>
<dbReference type="InterPro" id="IPR023635">
    <property type="entry name" value="Peptide_deformylase"/>
</dbReference>
<evidence type="ECO:0000256" key="5">
    <source>
        <dbReference type="HAMAP-Rule" id="MF_00163"/>
    </source>
</evidence>
<keyword evidence="3 5" id="KW-0378">Hydrolase</keyword>
<dbReference type="NCBIfam" id="NF001159">
    <property type="entry name" value="PRK00150.1-3"/>
    <property type="match status" value="1"/>
</dbReference>
<organism evidence="6 7">
    <name type="scientific">Eiseniibacteriota bacterium</name>
    <dbReference type="NCBI Taxonomy" id="2212470"/>
    <lineage>
        <taxon>Bacteria</taxon>
        <taxon>Candidatus Eiseniibacteriota</taxon>
    </lineage>
</organism>
<dbReference type="GO" id="GO:0046872">
    <property type="term" value="F:metal ion binding"/>
    <property type="evidence" value="ECO:0007669"/>
    <property type="project" value="UniProtKB-KW"/>
</dbReference>
<keyword evidence="4 5" id="KW-0648">Protein biosynthesis</keyword>
<feature type="binding site" evidence="5">
    <location>
        <position position="141"/>
    </location>
    <ligand>
        <name>Fe cation</name>
        <dbReference type="ChEBI" id="CHEBI:24875"/>
    </ligand>
</feature>
<dbReference type="GO" id="GO:0006412">
    <property type="term" value="P:translation"/>
    <property type="evidence" value="ECO:0007669"/>
    <property type="project" value="UniProtKB-UniRule"/>
</dbReference>
<accession>A0A956M5H8</accession>
<name>A0A956M5H8_UNCEI</name>
<evidence type="ECO:0000256" key="3">
    <source>
        <dbReference type="ARBA" id="ARBA00022801"/>
    </source>
</evidence>
<dbReference type="HAMAP" id="MF_00163">
    <property type="entry name" value="Pep_deformylase"/>
    <property type="match status" value="1"/>
</dbReference>
<comment type="catalytic activity">
    <reaction evidence="5">
        <text>N-terminal N-formyl-L-methionyl-[peptide] + H2O = N-terminal L-methionyl-[peptide] + formate</text>
        <dbReference type="Rhea" id="RHEA:24420"/>
        <dbReference type="Rhea" id="RHEA-COMP:10639"/>
        <dbReference type="Rhea" id="RHEA-COMP:10640"/>
        <dbReference type="ChEBI" id="CHEBI:15377"/>
        <dbReference type="ChEBI" id="CHEBI:15740"/>
        <dbReference type="ChEBI" id="CHEBI:49298"/>
        <dbReference type="ChEBI" id="CHEBI:64731"/>
        <dbReference type="EC" id="3.5.1.88"/>
    </reaction>
</comment>
<dbReference type="PANTHER" id="PTHR10458">
    <property type="entry name" value="PEPTIDE DEFORMYLASE"/>
    <property type="match status" value="1"/>
</dbReference>
<evidence type="ECO:0000313" key="7">
    <source>
        <dbReference type="Proteomes" id="UP000697710"/>
    </source>
</evidence>
<dbReference type="InterPro" id="IPR036821">
    <property type="entry name" value="Peptide_deformylase_sf"/>
</dbReference>
<evidence type="ECO:0000256" key="4">
    <source>
        <dbReference type="ARBA" id="ARBA00022917"/>
    </source>
</evidence>
<feature type="binding site" evidence="5">
    <location>
        <position position="145"/>
    </location>
    <ligand>
        <name>Fe cation</name>
        <dbReference type="ChEBI" id="CHEBI:24875"/>
    </ligand>
</feature>
<dbReference type="Gene3D" id="3.90.45.10">
    <property type="entry name" value="Peptide deformylase"/>
    <property type="match status" value="1"/>
</dbReference>
<dbReference type="CDD" id="cd00487">
    <property type="entry name" value="Pep_deformylase"/>
    <property type="match status" value="1"/>
</dbReference>
<protein>
    <recommendedName>
        <fullName evidence="5">Peptide deformylase</fullName>
        <shortName evidence="5">PDF</shortName>
        <ecNumber evidence="5">3.5.1.88</ecNumber>
    </recommendedName>
    <alternativeName>
        <fullName evidence="5">Polypeptide deformylase</fullName>
    </alternativeName>
</protein>
<dbReference type="Proteomes" id="UP000697710">
    <property type="component" value="Unassembled WGS sequence"/>
</dbReference>